<sequence>MDDFDIQAEYEEFEQFMSEESNIKFDDSDVYKRKKYGKYFDKRDDYFQLWFATKVKYQKCSCK</sequence>
<reference evidence="1 2" key="1">
    <citation type="submission" date="2013-02" db="EMBL/GenBank/DDBJ databases">
        <title>The Genome Sequence of Acinetobacter sp. CIP 56.2.</title>
        <authorList>
            <consortium name="The Broad Institute Genome Sequencing Platform"/>
            <consortium name="The Broad Institute Genome Sequencing Center for Infectious Disease"/>
            <person name="Cerqueira G."/>
            <person name="Feldgarden M."/>
            <person name="Courvalin P."/>
            <person name="Perichon B."/>
            <person name="Grillot-Courvalin C."/>
            <person name="Clermont D."/>
            <person name="Rocha E."/>
            <person name="Yoon E.-J."/>
            <person name="Nemec A."/>
            <person name="Walker B."/>
            <person name="Young S.K."/>
            <person name="Zeng Q."/>
            <person name="Gargeya S."/>
            <person name="Fitzgerald M."/>
            <person name="Haas B."/>
            <person name="Abouelleil A."/>
            <person name="Alvarado L."/>
            <person name="Arachchi H.M."/>
            <person name="Berlin A.M."/>
            <person name="Chapman S.B."/>
            <person name="Dewar J."/>
            <person name="Goldberg J."/>
            <person name="Griggs A."/>
            <person name="Gujja S."/>
            <person name="Hansen M."/>
            <person name="Howarth C."/>
            <person name="Imamovic A."/>
            <person name="Larimer J."/>
            <person name="McCowan C."/>
            <person name="Murphy C."/>
            <person name="Neiman D."/>
            <person name="Pearson M."/>
            <person name="Priest M."/>
            <person name="Roberts A."/>
            <person name="Saif S."/>
            <person name="Shea T."/>
            <person name="Sisk P."/>
            <person name="Sykes S."/>
            <person name="Wortman J."/>
            <person name="Nusbaum C."/>
            <person name="Birren B."/>
        </authorList>
    </citation>
    <scope>NUCLEOTIDE SEQUENCE [LARGE SCALE GENOMIC DNA]</scope>
    <source>
        <strain evidence="1 2">CIP 56.2</strain>
    </source>
</reference>
<evidence type="ECO:0000313" key="1">
    <source>
        <dbReference type="EMBL" id="ENV09536.1"/>
    </source>
</evidence>
<organism evidence="1 2">
    <name type="scientific">Acinetobacter higginsii</name>
    <dbReference type="NCBI Taxonomy" id="70347"/>
    <lineage>
        <taxon>Bacteria</taxon>
        <taxon>Pseudomonadati</taxon>
        <taxon>Pseudomonadota</taxon>
        <taxon>Gammaproteobacteria</taxon>
        <taxon>Moraxellales</taxon>
        <taxon>Moraxellaceae</taxon>
        <taxon>Acinetobacter</taxon>
    </lineage>
</organism>
<proteinExistence type="predicted"/>
<dbReference type="PATRIC" id="fig|1144672.3.peg.2094"/>
<comment type="caution">
    <text evidence="1">The sequence shown here is derived from an EMBL/GenBank/DDBJ whole genome shotgun (WGS) entry which is preliminary data.</text>
</comment>
<dbReference type="Proteomes" id="UP000013209">
    <property type="component" value="Unassembled WGS sequence"/>
</dbReference>
<dbReference type="STRING" id="1144672.F966_02194"/>
<dbReference type="AlphaFoldDB" id="N8WCA5"/>
<accession>N8WCA5</accession>
<evidence type="ECO:0000313" key="2">
    <source>
        <dbReference type="Proteomes" id="UP000013209"/>
    </source>
</evidence>
<name>N8WCA5_9GAMM</name>
<dbReference type="EMBL" id="APPH01000009">
    <property type="protein sequence ID" value="ENV09536.1"/>
    <property type="molecule type" value="Genomic_DNA"/>
</dbReference>
<protein>
    <submittedName>
        <fullName evidence="1">Uncharacterized protein</fullName>
    </submittedName>
</protein>
<dbReference type="HOGENOM" id="CLU_2802633_0_0_6"/>
<gene>
    <name evidence="1" type="ORF">F966_02194</name>
</gene>
<dbReference type="eggNOG" id="ENOG5031S4G">
    <property type="taxonomic scope" value="Bacteria"/>
</dbReference>
<dbReference type="RefSeq" id="WP_004805056.1">
    <property type="nucleotide sequence ID" value="NZ_KB849440.1"/>
</dbReference>